<evidence type="ECO:0000313" key="3">
    <source>
        <dbReference type="Proteomes" id="UP000221961"/>
    </source>
</evidence>
<gene>
    <name evidence="2" type="ORF">CRH09_34510</name>
</gene>
<dbReference type="GO" id="GO:0016042">
    <property type="term" value="P:lipid catabolic process"/>
    <property type="evidence" value="ECO:0007669"/>
    <property type="project" value="InterPro"/>
</dbReference>
<dbReference type="Gene3D" id="1.10.260.130">
    <property type="match status" value="1"/>
</dbReference>
<dbReference type="InterPro" id="IPR029058">
    <property type="entry name" value="AB_hydrolase_fold"/>
</dbReference>
<dbReference type="AlphaFoldDB" id="A0A291RXT7"/>
<evidence type="ECO:0000313" key="2">
    <source>
        <dbReference type="EMBL" id="ATL72336.1"/>
    </source>
</evidence>
<dbReference type="InterPro" id="IPR005152">
    <property type="entry name" value="Lipase_secreted"/>
</dbReference>
<dbReference type="Pfam" id="PF03583">
    <property type="entry name" value="LIP"/>
    <property type="match status" value="1"/>
</dbReference>
<accession>A0A291RXT7</accession>
<feature type="compositionally biased region" description="Polar residues" evidence="1">
    <location>
        <begin position="26"/>
        <end position="40"/>
    </location>
</feature>
<proteinExistence type="predicted"/>
<name>A0A291RXT7_9NOCA</name>
<dbReference type="Gene3D" id="3.40.50.1820">
    <property type="entry name" value="alpha/beta hydrolase"/>
    <property type="match status" value="1"/>
</dbReference>
<dbReference type="GO" id="GO:0004806">
    <property type="term" value="F:triacylglycerol lipase activity"/>
    <property type="evidence" value="ECO:0007669"/>
    <property type="project" value="InterPro"/>
</dbReference>
<feature type="region of interest" description="Disordered" evidence="1">
    <location>
        <begin position="1"/>
        <end position="65"/>
    </location>
</feature>
<dbReference type="EMBL" id="CP023778">
    <property type="protein sequence ID" value="ATL72336.1"/>
    <property type="molecule type" value="Genomic_DNA"/>
</dbReference>
<dbReference type="PANTHER" id="PTHR34853:SF1">
    <property type="entry name" value="LIPASE 5"/>
    <property type="match status" value="1"/>
</dbReference>
<dbReference type="PANTHER" id="PTHR34853">
    <property type="match status" value="1"/>
</dbReference>
<protein>
    <submittedName>
        <fullName evidence="2">Triacylglycerol lipase</fullName>
    </submittedName>
</protein>
<evidence type="ECO:0000256" key="1">
    <source>
        <dbReference type="SAM" id="MobiDB-lite"/>
    </source>
</evidence>
<organism evidence="2 3">
    <name type="scientific">Nocardia terpenica</name>
    <dbReference type="NCBI Taxonomy" id="455432"/>
    <lineage>
        <taxon>Bacteria</taxon>
        <taxon>Bacillati</taxon>
        <taxon>Actinomycetota</taxon>
        <taxon>Actinomycetes</taxon>
        <taxon>Mycobacteriales</taxon>
        <taxon>Nocardiaceae</taxon>
        <taxon>Nocardia</taxon>
    </lineage>
</organism>
<sequence length="472" mass="50366">MVAILTAAQPGTAVGDPGQKHAGNAPGQSGNTSGQTGNTPPVQPALPFPIPPMPPELDPSFYSPPPDVVATKKPGEIIAAREVHLGFYSVVPLSIDAWQLSFRSTNTRDEPIAAVTTVMKPRGDNGGAPRNLLSYEFPEDSNAQYCAPSYVLQQASIPGNITGQFDIPFEFVAPLTALGAGWAVAMPDHEGPDSAFAAGPLGARITLDGIRAVENFAPMGLPGRDTKVGVAGYSGGAIVAGHVSEMRKSYAPEVNIVGVAEGGNQPDLRKTVELANNNLTSALILSGLLGVAREYPELNQYIQQHMNGFGKALIPVKNSLCLYSAGILPFMNLVGLFDNPNVLYDTVPNEVFDKIRLGHATPDMPMFIYQSNPDWAAPVGPVNTVVNQYCRDPSARVQYVRDNFSEHISLEIIGMPRVLLWLKDRFDGVPVRQGCDIHDEGSMALDPATWPVWLQGAGTVLAGVLQQRIGSK</sequence>
<dbReference type="Proteomes" id="UP000221961">
    <property type="component" value="Chromosome"/>
</dbReference>
<dbReference type="KEGG" id="ntp:CRH09_34510"/>
<dbReference type="SUPFAM" id="SSF53474">
    <property type="entry name" value="alpha/beta-Hydrolases"/>
    <property type="match status" value="1"/>
</dbReference>
<reference evidence="2 3" key="1">
    <citation type="submission" date="2017-10" db="EMBL/GenBank/DDBJ databases">
        <title>Comparative genomics between pathogenic Norcardia.</title>
        <authorList>
            <person name="Zeng L."/>
        </authorList>
    </citation>
    <scope>NUCLEOTIDE SEQUENCE [LARGE SCALE GENOMIC DNA]</scope>
    <source>
        <strain evidence="2 3">NC_YFY_NT001</strain>
    </source>
</reference>
<feature type="compositionally biased region" description="Pro residues" evidence="1">
    <location>
        <begin position="41"/>
        <end position="65"/>
    </location>
</feature>